<dbReference type="EMBL" id="BMFP01000007">
    <property type="protein sequence ID" value="GGG28298.1"/>
    <property type="molecule type" value="Genomic_DNA"/>
</dbReference>
<dbReference type="Gene3D" id="3.40.50.2000">
    <property type="entry name" value="Glycogen Phosphorylase B"/>
    <property type="match status" value="2"/>
</dbReference>
<dbReference type="Pfam" id="PF00534">
    <property type="entry name" value="Glycos_transf_1"/>
    <property type="match status" value="1"/>
</dbReference>
<feature type="domain" description="Glycosyl transferase family 1" evidence="1">
    <location>
        <begin position="177"/>
        <end position="328"/>
    </location>
</feature>
<evidence type="ECO:0000313" key="4">
    <source>
        <dbReference type="Proteomes" id="UP000634043"/>
    </source>
</evidence>
<dbReference type="InterPro" id="IPR028098">
    <property type="entry name" value="Glyco_trans_4-like_N"/>
</dbReference>
<organism evidence="3 4">
    <name type="scientific">Pontibacter amylolyticus</name>
    <dbReference type="NCBI Taxonomy" id="1424080"/>
    <lineage>
        <taxon>Bacteria</taxon>
        <taxon>Pseudomonadati</taxon>
        <taxon>Bacteroidota</taxon>
        <taxon>Cytophagia</taxon>
        <taxon>Cytophagales</taxon>
        <taxon>Hymenobacteraceae</taxon>
        <taxon>Pontibacter</taxon>
    </lineage>
</organism>
<dbReference type="PANTHER" id="PTHR12526">
    <property type="entry name" value="GLYCOSYLTRANSFERASE"/>
    <property type="match status" value="1"/>
</dbReference>
<dbReference type="GO" id="GO:0016740">
    <property type="term" value="F:transferase activity"/>
    <property type="evidence" value="ECO:0007669"/>
    <property type="project" value="UniProtKB-KW"/>
</dbReference>
<dbReference type="RefSeq" id="WP_188502780.1">
    <property type="nucleotide sequence ID" value="NZ_BMFP01000007.1"/>
</dbReference>
<feature type="domain" description="Glycosyltransferase subfamily 4-like N-terminal" evidence="2">
    <location>
        <begin position="51"/>
        <end position="160"/>
    </location>
</feature>
<comment type="caution">
    <text evidence="3">The sequence shown here is derived from an EMBL/GenBank/DDBJ whole genome shotgun (WGS) entry which is preliminary data.</text>
</comment>
<dbReference type="CDD" id="cd03801">
    <property type="entry name" value="GT4_PimA-like"/>
    <property type="match status" value="1"/>
</dbReference>
<name>A0ABQ1WH79_9BACT</name>
<reference evidence="4" key="1">
    <citation type="journal article" date="2019" name="Int. J. Syst. Evol. Microbiol.">
        <title>The Global Catalogue of Microorganisms (GCM) 10K type strain sequencing project: providing services to taxonomists for standard genome sequencing and annotation.</title>
        <authorList>
            <consortium name="The Broad Institute Genomics Platform"/>
            <consortium name="The Broad Institute Genome Sequencing Center for Infectious Disease"/>
            <person name="Wu L."/>
            <person name="Ma J."/>
        </authorList>
    </citation>
    <scope>NUCLEOTIDE SEQUENCE [LARGE SCALE GENOMIC DNA]</scope>
    <source>
        <strain evidence="4">CGMCC 1.12749</strain>
    </source>
</reference>
<evidence type="ECO:0000313" key="3">
    <source>
        <dbReference type="EMBL" id="GGG28298.1"/>
    </source>
</evidence>
<accession>A0ABQ1WH79</accession>
<dbReference type="SUPFAM" id="SSF53756">
    <property type="entry name" value="UDP-Glycosyltransferase/glycogen phosphorylase"/>
    <property type="match status" value="1"/>
</dbReference>
<dbReference type="Pfam" id="PF13439">
    <property type="entry name" value="Glyco_transf_4"/>
    <property type="match status" value="1"/>
</dbReference>
<gene>
    <name evidence="3" type="ORF">GCM10011323_34620</name>
</gene>
<protein>
    <submittedName>
        <fullName evidence="3">Glycosyl transferase</fullName>
    </submittedName>
</protein>
<keyword evidence="4" id="KW-1185">Reference proteome</keyword>
<proteinExistence type="predicted"/>
<evidence type="ECO:0000259" key="2">
    <source>
        <dbReference type="Pfam" id="PF13439"/>
    </source>
</evidence>
<keyword evidence="3" id="KW-0808">Transferase</keyword>
<dbReference type="Proteomes" id="UP000634043">
    <property type="component" value="Unassembled WGS sequence"/>
</dbReference>
<sequence>MSTLKILVVGPSIERTKGGMSTVINNILHFKSEDHNVELQHLVTHVEGRTIEKLRVVAKALLSMIQAKFDIMHIHVASDISIFRKSLFVYLCLVLNKPIIMHIHGGDFDTYYQRASPIVKYYIGKTLLRCHKIIVLSQYYKSFLDAHIKGCNIEVLYNGVCMRKLKDCQTAPFNLNGFLFLGKLCKLKGVYDLLEAIDILVNKYNQGHLRFLIAGQGDTEQVRSIIDQKKLSTNVQLLGWINDKEKLEWLRQVDSVVLPSYVEALPMSIIEAMGAGKVIISTRVGGIPELVKQDNGFLINPGDIDSLCNHILYVISHPEQVVTISNNNINKTDELYNLDKINARLFDIYFEIAGRRKNWEYNVKTPFKLKSQPINHF</sequence>
<evidence type="ECO:0000259" key="1">
    <source>
        <dbReference type="Pfam" id="PF00534"/>
    </source>
</evidence>
<dbReference type="InterPro" id="IPR001296">
    <property type="entry name" value="Glyco_trans_1"/>
</dbReference>